<accession>A0AAV4J4H4</accession>
<protein>
    <submittedName>
        <fullName evidence="3">Uncharacterized protein</fullName>
    </submittedName>
</protein>
<name>A0AAV4J4H4_9GAST</name>
<feature type="region of interest" description="Disordered" evidence="1">
    <location>
        <begin position="340"/>
        <end position="365"/>
    </location>
</feature>
<feature type="compositionally biased region" description="Polar residues" evidence="1">
    <location>
        <begin position="633"/>
        <end position="642"/>
    </location>
</feature>
<evidence type="ECO:0000313" key="3">
    <source>
        <dbReference type="EMBL" id="GFS16166.1"/>
    </source>
</evidence>
<evidence type="ECO:0000313" key="4">
    <source>
        <dbReference type="Proteomes" id="UP000762676"/>
    </source>
</evidence>
<comment type="caution">
    <text evidence="3">The sequence shown here is derived from an EMBL/GenBank/DDBJ whole genome shotgun (WGS) entry which is preliminary data.</text>
</comment>
<dbReference type="Proteomes" id="UP000762676">
    <property type="component" value="Unassembled WGS sequence"/>
</dbReference>
<feature type="region of interest" description="Disordered" evidence="1">
    <location>
        <begin position="1"/>
        <end position="74"/>
    </location>
</feature>
<sequence>MDSLPSLPSDGEGGGKSLQNGTKSLRSVWTGETEQELSRDGSDCFLPLEGSEEKGGRDDARKEMESEVSRPEQDERIDVYDYAGIASLDDTSRKVKTGVGTDEYHIALEKTIAHEAADCSDSPRIQGERLEDIFPNVTPCCGDTIAGPQDDAVKLMRLPNHEDSADRKFPLDNFSGEHKMSESSNIPGTGEHKLGESNTAGGEISARSAVSQENGGVCSVQSTGDGAEPDAFPANTNTQKLTPLEPRDPQLLTMKTSKELPNDSGLGNKLVEEASPKVTEVLSGKETDANRNIFKSKDSGEICVSNYVDTPKSLIIDSDKGRIDSETLSINIIDQNNGLRSVDVNENDPKSTDPGNTAGADTLQENNPKVVTFAEDKEVFDMGYVVPASVTVHLDTPVSSIAPGDVQISIEPVDPGLENTTYPITGILKTDEGGDSREQADQESEKHILAPAVLEDKDSSSLWGQENLNFSPEGLELRAESVGNSNLVDCSNPELDESKATLETPVVTWSPDKDSREGTLANVVNGALGNGATGFSEQRSHSGACLLNNAEAGPETITPTSLTAAPATAAIAEDSRNSVEEDDVAGHRGFVVEAVAEKDLFYKDDAGAAVGNGAAMKPDDRSKCLTAPGDAGSHSTDSNYQDTIGPLDNPQFLKTLNYTASQAFDQDEDFGLDARSFGGLQEPPDLDAGWAWVVLVASFLGASLLGACVYSAGLGADVAASLPTASRSLARHRWDWTKVS</sequence>
<reference evidence="3 4" key="1">
    <citation type="journal article" date="2021" name="Elife">
        <title>Chloroplast acquisition without the gene transfer in kleptoplastic sea slugs, Plakobranchus ocellatus.</title>
        <authorList>
            <person name="Maeda T."/>
            <person name="Takahashi S."/>
            <person name="Yoshida T."/>
            <person name="Shimamura S."/>
            <person name="Takaki Y."/>
            <person name="Nagai Y."/>
            <person name="Toyoda A."/>
            <person name="Suzuki Y."/>
            <person name="Arimoto A."/>
            <person name="Ishii H."/>
            <person name="Satoh N."/>
            <person name="Nishiyama T."/>
            <person name="Hasebe M."/>
            <person name="Maruyama T."/>
            <person name="Minagawa J."/>
            <person name="Obokata J."/>
            <person name="Shigenobu S."/>
        </authorList>
    </citation>
    <scope>NUCLEOTIDE SEQUENCE [LARGE SCALE GENOMIC DNA]</scope>
</reference>
<dbReference type="EMBL" id="BMAT01013603">
    <property type="protein sequence ID" value="GFS16166.1"/>
    <property type="molecule type" value="Genomic_DNA"/>
</dbReference>
<feature type="compositionally biased region" description="Polar residues" evidence="1">
    <location>
        <begin position="17"/>
        <end position="32"/>
    </location>
</feature>
<evidence type="ECO:0000256" key="1">
    <source>
        <dbReference type="SAM" id="MobiDB-lite"/>
    </source>
</evidence>
<feature type="compositionally biased region" description="Basic and acidic residues" evidence="1">
    <location>
        <begin position="51"/>
        <end position="74"/>
    </location>
</feature>
<feature type="region of interest" description="Disordered" evidence="1">
    <location>
        <begin position="178"/>
        <end position="249"/>
    </location>
</feature>
<proteinExistence type="predicted"/>
<dbReference type="AlphaFoldDB" id="A0AAV4J4H4"/>
<keyword evidence="4" id="KW-1185">Reference proteome</keyword>
<organism evidence="3 4">
    <name type="scientific">Elysia marginata</name>
    <dbReference type="NCBI Taxonomy" id="1093978"/>
    <lineage>
        <taxon>Eukaryota</taxon>
        <taxon>Metazoa</taxon>
        <taxon>Spiralia</taxon>
        <taxon>Lophotrochozoa</taxon>
        <taxon>Mollusca</taxon>
        <taxon>Gastropoda</taxon>
        <taxon>Heterobranchia</taxon>
        <taxon>Euthyneura</taxon>
        <taxon>Panpulmonata</taxon>
        <taxon>Sacoglossa</taxon>
        <taxon>Placobranchoidea</taxon>
        <taxon>Plakobranchidae</taxon>
        <taxon>Elysia</taxon>
    </lineage>
</organism>
<feature type="compositionally biased region" description="Polar residues" evidence="1">
    <location>
        <begin position="208"/>
        <end position="224"/>
    </location>
</feature>
<feature type="region of interest" description="Disordered" evidence="1">
    <location>
        <begin position="613"/>
        <end position="643"/>
    </location>
</feature>
<keyword evidence="2" id="KW-0472">Membrane</keyword>
<gene>
    <name evidence="3" type="ORF">ElyMa_006788300</name>
</gene>
<evidence type="ECO:0000256" key="2">
    <source>
        <dbReference type="SAM" id="Phobius"/>
    </source>
</evidence>
<feature type="transmembrane region" description="Helical" evidence="2">
    <location>
        <begin position="690"/>
        <end position="712"/>
    </location>
</feature>
<keyword evidence="2" id="KW-0812">Transmembrane</keyword>
<keyword evidence="2" id="KW-1133">Transmembrane helix</keyword>